<proteinExistence type="predicted"/>
<evidence type="ECO:0000313" key="2">
    <source>
        <dbReference type="Proteomes" id="UP000324222"/>
    </source>
</evidence>
<protein>
    <submittedName>
        <fullName evidence="1">Uncharacterized protein</fullName>
    </submittedName>
</protein>
<evidence type="ECO:0000313" key="1">
    <source>
        <dbReference type="EMBL" id="MPC70812.1"/>
    </source>
</evidence>
<gene>
    <name evidence="1" type="ORF">E2C01_065072</name>
</gene>
<dbReference type="Proteomes" id="UP000324222">
    <property type="component" value="Unassembled WGS sequence"/>
</dbReference>
<dbReference type="EMBL" id="VSRR010031758">
    <property type="protein sequence ID" value="MPC70812.1"/>
    <property type="molecule type" value="Genomic_DNA"/>
</dbReference>
<sequence>MWSGGLCPRLPRQGKSSGHLTFTVLEGMEKGHVMVGDKKEEGADPISLPKVEYWLSVIVRFGISIVRFVPGIGGVRRGCVCRRLGGGGDS</sequence>
<organism evidence="1 2">
    <name type="scientific">Portunus trituberculatus</name>
    <name type="common">Swimming crab</name>
    <name type="synonym">Neptunus trituberculatus</name>
    <dbReference type="NCBI Taxonomy" id="210409"/>
    <lineage>
        <taxon>Eukaryota</taxon>
        <taxon>Metazoa</taxon>
        <taxon>Ecdysozoa</taxon>
        <taxon>Arthropoda</taxon>
        <taxon>Crustacea</taxon>
        <taxon>Multicrustacea</taxon>
        <taxon>Malacostraca</taxon>
        <taxon>Eumalacostraca</taxon>
        <taxon>Eucarida</taxon>
        <taxon>Decapoda</taxon>
        <taxon>Pleocyemata</taxon>
        <taxon>Brachyura</taxon>
        <taxon>Eubrachyura</taxon>
        <taxon>Portunoidea</taxon>
        <taxon>Portunidae</taxon>
        <taxon>Portuninae</taxon>
        <taxon>Portunus</taxon>
    </lineage>
</organism>
<keyword evidence="2" id="KW-1185">Reference proteome</keyword>
<reference evidence="1 2" key="1">
    <citation type="submission" date="2019-05" db="EMBL/GenBank/DDBJ databases">
        <title>Another draft genome of Portunus trituberculatus and its Hox gene families provides insights of decapod evolution.</title>
        <authorList>
            <person name="Jeong J.-H."/>
            <person name="Song I."/>
            <person name="Kim S."/>
            <person name="Choi T."/>
            <person name="Kim D."/>
            <person name="Ryu S."/>
            <person name="Kim W."/>
        </authorList>
    </citation>
    <scope>NUCLEOTIDE SEQUENCE [LARGE SCALE GENOMIC DNA]</scope>
    <source>
        <tissue evidence="1">Muscle</tissue>
    </source>
</reference>
<accession>A0A5B7HHW7</accession>
<dbReference type="AlphaFoldDB" id="A0A5B7HHW7"/>
<comment type="caution">
    <text evidence="1">The sequence shown here is derived from an EMBL/GenBank/DDBJ whole genome shotgun (WGS) entry which is preliminary data.</text>
</comment>
<name>A0A5B7HHW7_PORTR</name>